<sequence length="212" mass="23464">MFILELPARMPNSTACRFRIYGRVNCVMVQSTVQHIKSGVPCAVQMPRRFSQSQHPSSTAGLNTFRLPSVQTEFSKKNEPPALEETTVAIGWLKSRKSIGVDGIPSEISKHRVSVIHAKLHELLVARWEQGKLPSDLRNAVIITLYKNKGECQAAQTTGGSVCFPLQKKFYQVYSSTDLFCPLPKIISQKANVVSEPTGAICITDDMSERAS</sequence>
<proteinExistence type="predicted"/>
<evidence type="ECO:0008006" key="2">
    <source>
        <dbReference type="Google" id="ProtNLM"/>
    </source>
</evidence>
<reference evidence="1" key="1">
    <citation type="submission" date="2015-07" db="EMBL/GenBank/DDBJ databases">
        <title>MeaNS - Measles Nucleotide Surveillance Program.</title>
        <authorList>
            <person name="Tran T."/>
            <person name="Druce J."/>
        </authorList>
    </citation>
    <scope>NUCLEOTIDE SEQUENCE</scope>
    <source>
        <strain evidence="1">UCB-OBI-ISO-001</strain>
        <tissue evidence="1">Gonad</tissue>
    </source>
</reference>
<accession>A0A0L8HQ83</accession>
<protein>
    <recommendedName>
        <fullName evidence="2">Reverse transcriptase domain-containing protein</fullName>
    </recommendedName>
</protein>
<dbReference type="AlphaFoldDB" id="A0A0L8HQ83"/>
<dbReference type="EMBL" id="KQ417653">
    <property type="protein sequence ID" value="KOF90905.1"/>
    <property type="molecule type" value="Genomic_DNA"/>
</dbReference>
<evidence type="ECO:0000313" key="1">
    <source>
        <dbReference type="EMBL" id="KOF90905.1"/>
    </source>
</evidence>
<name>A0A0L8HQ83_OCTBM</name>
<gene>
    <name evidence="1" type="ORF">OCBIM_22010176mg</name>
</gene>
<organism evidence="1">
    <name type="scientific">Octopus bimaculoides</name>
    <name type="common">California two-spotted octopus</name>
    <dbReference type="NCBI Taxonomy" id="37653"/>
    <lineage>
        <taxon>Eukaryota</taxon>
        <taxon>Metazoa</taxon>
        <taxon>Spiralia</taxon>
        <taxon>Lophotrochozoa</taxon>
        <taxon>Mollusca</taxon>
        <taxon>Cephalopoda</taxon>
        <taxon>Coleoidea</taxon>
        <taxon>Octopodiformes</taxon>
        <taxon>Octopoda</taxon>
        <taxon>Incirrata</taxon>
        <taxon>Octopodidae</taxon>
        <taxon>Octopus</taxon>
    </lineage>
</organism>